<protein>
    <submittedName>
        <fullName evidence="2">Uncharacterized protein</fullName>
    </submittedName>
</protein>
<name>A0A835ZFV9_9STRA</name>
<evidence type="ECO:0000313" key="3">
    <source>
        <dbReference type="Proteomes" id="UP000664859"/>
    </source>
</evidence>
<evidence type="ECO:0000256" key="1">
    <source>
        <dbReference type="SAM" id="MobiDB-lite"/>
    </source>
</evidence>
<feature type="compositionally biased region" description="Low complexity" evidence="1">
    <location>
        <begin position="345"/>
        <end position="359"/>
    </location>
</feature>
<feature type="region of interest" description="Disordered" evidence="1">
    <location>
        <begin position="132"/>
        <end position="151"/>
    </location>
</feature>
<feature type="compositionally biased region" description="Low complexity" evidence="1">
    <location>
        <begin position="366"/>
        <end position="393"/>
    </location>
</feature>
<feature type="compositionally biased region" description="Polar residues" evidence="1">
    <location>
        <begin position="394"/>
        <end position="405"/>
    </location>
</feature>
<feature type="compositionally biased region" description="Basic and acidic residues" evidence="1">
    <location>
        <begin position="132"/>
        <end position="148"/>
    </location>
</feature>
<accession>A0A835ZFV9</accession>
<feature type="compositionally biased region" description="Low complexity" evidence="1">
    <location>
        <begin position="83"/>
        <end position="94"/>
    </location>
</feature>
<reference evidence="2" key="1">
    <citation type="submission" date="2021-02" db="EMBL/GenBank/DDBJ databases">
        <title>First Annotated Genome of the Yellow-green Alga Tribonema minus.</title>
        <authorList>
            <person name="Mahan K.M."/>
        </authorList>
    </citation>
    <scope>NUCLEOTIDE SEQUENCE</scope>
    <source>
        <strain evidence="2">UTEX B ZZ1240</strain>
    </source>
</reference>
<sequence>MSAGGRKQAAGVRQSNGPDGSVGFGAGRGKPASPSPPPIESGNGEIGGLQGASQSSLSGGAVPLKIVSALELAAVGQEREQLQRQQQQQQQQQQFMGSVEGYGSPGDFRRGSTGSERKAVVDAGLWLKDGKVKARRRGDNPSDPDFQRNYEVYRPSFAPYRETAASQAQAGPLPIPPAQGQLPQWGPDPQQQQYLMQGQQGGLSPIQMQQLAAQLHPQHAAQQQQVYYATGMQQMAQQTAPYMQQQNGAAASALHAAAGMQQMAQQPAPYMQQYGPTAQQQQQQQQQQIMLQQQQQQSQTPVRQETDYYAIQLAQQQAAQLAQQQQQQQQMGYAMHSAMALNLQQHAHMQQQQQQQLRQSPPPANSQQSYGGTPQQQQLMLQQQQAQAQQQQQHTTRMHNASYNENFPALS</sequence>
<dbReference type="AlphaFoldDB" id="A0A835ZFV9"/>
<comment type="caution">
    <text evidence="2">The sequence shown here is derived from an EMBL/GenBank/DDBJ whole genome shotgun (WGS) entry which is preliminary data.</text>
</comment>
<evidence type="ECO:0000313" key="2">
    <source>
        <dbReference type="EMBL" id="KAG5190535.1"/>
    </source>
</evidence>
<feature type="region of interest" description="Disordered" evidence="1">
    <location>
        <begin position="345"/>
        <end position="411"/>
    </location>
</feature>
<keyword evidence="3" id="KW-1185">Reference proteome</keyword>
<dbReference type="Proteomes" id="UP000664859">
    <property type="component" value="Unassembled WGS sequence"/>
</dbReference>
<feature type="region of interest" description="Disordered" evidence="1">
    <location>
        <begin position="77"/>
        <end position="117"/>
    </location>
</feature>
<feature type="region of interest" description="Disordered" evidence="1">
    <location>
        <begin position="1"/>
        <end position="58"/>
    </location>
</feature>
<gene>
    <name evidence="2" type="ORF">JKP88DRAFT_352685</name>
</gene>
<proteinExistence type="predicted"/>
<feature type="compositionally biased region" description="Basic and acidic residues" evidence="1">
    <location>
        <begin position="107"/>
        <end position="117"/>
    </location>
</feature>
<organism evidence="2 3">
    <name type="scientific">Tribonema minus</name>
    <dbReference type="NCBI Taxonomy" id="303371"/>
    <lineage>
        <taxon>Eukaryota</taxon>
        <taxon>Sar</taxon>
        <taxon>Stramenopiles</taxon>
        <taxon>Ochrophyta</taxon>
        <taxon>PX clade</taxon>
        <taxon>Xanthophyceae</taxon>
        <taxon>Tribonematales</taxon>
        <taxon>Tribonemataceae</taxon>
        <taxon>Tribonema</taxon>
    </lineage>
</organism>
<dbReference type="EMBL" id="JAFCMP010000033">
    <property type="protein sequence ID" value="KAG5190535.1"/>
    <property type="molecule type" value="Genomic_DNA"/>
</dbReference>